<dbReference type="GO" id="GO:0009094">
    <property type="term" value="P:L-phenylalanine biosynthetic process"/>
    <property type="evidence" value="ECO:0007669"/>
    <property type="project" value="TreeGrafter"/>
</dbReference>
<evidence type="ECO:0000256" key="1">
    <source>
        <dbReference type="SAM" id="MobiDB-lite"/>
    </source>
</evidence>
<name>A0AAQ3QNR8_9LILI</name>
<dbReference type="Gene3D" id="3.30.70.260">
    <property type="match status" value="1"/>
</dbReference>
<dbReference type="GO" id="GO:0009507">
    <property type="term" value="C:chloroplast"/>
    <property type="evidence" value="ECO:0007669"/>
    <property type="project" value="TreeGrafter"/>
</dbReference>
<dbReference type="InterPro" id="IPR045865">
    <property type="entry name" value="ACT-like_dom_sf"/>
</dbReference>
<gene>
    <name evidence="2" type="ORF">Cni_G24965</name>
</gene>
<dbReference type="Proteomes" id="UP001327560">
    <property type="component" value="Chromosome 8"/>
</dbReference>
<evidence type="ECO:0000313" key="2">
    <source>
        <dbReference type="EMBL" id="WOL16183.1"/>
    </source>
</evidence>
<accession>A0AAQ3QNR8</accession>
<dbReference type="PANTHER" id="PTHR21022:SF19">
    <property type="entry name" value="PREPHENATE DEHYDRATASE-RELATED"/>
    <property type="match status" value="1"/>
</dbReference>
<reference evidence="2 3" key="1">
    <citation type="submission" date="2023-10" db="EMBL/GenBank/DDBJ databases">
        <title>Chromosome-scale genome assembly provides insights into flower coloration mechanisms of Canna indica.</title>
        <authorList>
            <person name="Li C."/>
        </authorList>
    </citation>
    <scope>NUCLEOTIDE SEQUENCE [LARGE SCALE GENOMIC DNA]</scope>
    <source>
        <tissue evidence="2">Flower</tissue>
    </source>
</reference>
<feature type="compositionally biased region" description="Low complexity" evidence="1">
    <location>
        <begin position="72"/>
        <end position="97"/>
    </location>
</feature>
<evidence type="ECO:0000313" key="3">
    <source>
        <dbReference type="Proteomes" id="UP001327560"/>
    </source>
</evidence>
<proteinExistence type="predicted"/>
<dbReference type="EMBL" id="CP136897">
    <property type="protein sequence ID" value="WOL16183.1"/>
    <property type="molecule type" value="Genomic_DNA"/>
</dbReference>
<dbReference type="GO" id="GO:0047769">
    <property type="term" value="F:arogenate dehydratase activity"/>
    <property type="evidence" value="ECO:0007669"/>
    <property type="project" value="TreeGrafter"/>
</dbReference>
<dbReference type="AlphaFoldDB" id="A0AAQ3QNR8"/>
<feature type="region of interest" description="Disordered" evidence="1">
    <location>
        <begin position="70"/>
        <end position="97"/>
    </location>
</feature>
<protein>
    <submittedName>
        <fullName evidence="2">Arogenate dehydratase/prephenate dehydratase 6, chloroplastic-like</fullName>
    </submittedName>
</protein>
<organism evidence="2 3">
    <name type="scientific">Canna indica</name>
    <name type="common">Indian-shot</name>
    <dbReference type="NCBI Taxonomy" id="4628"/>
    <lineage>
        <taxon>Eukaryota</taxon>
        <taxon>Viridiplantae</taxon>
        <taxon>Streptophyta</taxon>
        <taxon>Embryophyta</taxon>
        <taxon>Tracheophyta</taxon>
        <taxon>Spermatophyta</taxon>
        <taxon>Magnoliopsida</taxon>
        <taxon>Liliopsida</taxon>
        <taxon>Zingiberales</taxon>
        <taxon>Cannaceae</taxon>
        <taxon>Canna</taxon>
    </lineage>
</organism>
<sequence>MESRPAPHRPICLVDDTNLGTAKHFEYMFYVDFKASMAETHAQNALVNIQEFTSFLRILESYPMDKIPWGTPSPSSSCSSSTPPPSSSQSTSNSTPS</sequence>
<dbReference type="PANTHER" id="PTHR21022">
    <property type="entry name" value="PREPHENATE DEHYDRATASE P PROTEIN"/>
    <property type="match status" value="1"/>
</dbReference>
<dbReference type="SUPFAM" id="SSF55021">
    <property type="entry name" value="ACT-like"/>
    <property type="match status" value="1"/>
</dbReference>
<keyword evidence="3" id="KW-1185">Reference proteome</keyword>